<evidence type="ECO:0000259" key="5">
    <source>
        <dbReference type="PROSITE" id="PS50075"/>
    </source>
</evidence>
<dbReference type="Gene3D" id="1.10.1200.10">
    <property type="entry name" value="ACP-like"/>
    <property type="match status" value="2"/>
</dbReference>
<evidence type="ECO:0000313" key="7">
    <source>
        <dbReference type="Proteomes" id="UP000030651"/>
    </source>
</evidence>
<accession>W3XCR1</accession>
<dbReference type="Pfam" id="PF00501">
    <property type="entry name" value="AMP-binding"/>
    <property type="match status" value="2"/>
</dbReference>
<dbReference type="RefSeq" id="XP_007832536.1">
    <property type="nucleotide sequence ID" value="XM_007834345.1"/>
</dbReference>
<dbReference type="Gene3D" id="3.30.300.30">
    <property type="match status" value="2"/>
</dbReference>
<dbReference type="InterPro" id="IPR042099">
    <property type="entry name" value="ANL_N_sf"/>
</dbReference>
<proteinExistence type="inferred from homology"/>
<evidence type="ECO:0000256" key="2">
    <source>
        <dbReference type="ARBA" id="ARBA00022553"/>
    </source>
</evidence>
<keyword evidence="1" id="KW-0596">Phosphopantetheine</keyword>
<sequence>MVTSEDNNVSTKPYHGSVSNEDLSKIWCWNAVVPEPIDACVHQIISERIVREHQAVCAWDGSLTYGELDDFSSRLANYLITFGARPETVVPLCFEKSMWMPVAMMAVMKAGAASCAVDVTQPEARLETIMGQIMPEIILTSKQSKDLASRISHTGTIVTLDKASLDRLPMSTPNLRSTLVGPDNALYLVFTSGSTGTPKGVIITHRNFSSALVHQTERLGFKRSSRVLDFASYAFDAAWYNVLHTFYAGGCLCIPSEESRYNDLSRSICQLQPNFANLTPKICGLLDEAALGILNTIELAGEAADPFQVARMRSKTTVRFAYGPSECSILSTVSTDTATCSNLGHGLGVRVWIVDGEDDSMLAAVGSVGELWVEGPLVGRGYFNDETKTSEAFVEDPSWLARGGPGYPGRLGRLYRTGDLVRYDNSNDGSLLFVGRKDAQVKIRGQRVELGEVEQQILERLPTAWKVQLVVDMVKPKESENPMLTAFLVSPDASQATIEHVQEDLMQALPIYMIPSFFLPVDEIPMTQTGKTDRRKLRQWGAGFTVRQLSDMNLTRAPWRPPESTTEKQLQRLWAAVLNIDVCTVSADDNFLRIGGDSIGAMRLVVAAREENLSLQVADVFKQPRLRDLARVAKLESSLETDGITVAPFSLLGRDMESLRKIASDQCGVPVSQVEDIFPCTPLQEGLLALSAKKPNSYMVFVNREMRAGVDLGRFKAAWERVVALSQGLRTRIVDLGSHGLMQAVIDEGIEWISAAQCDNKRAMGLGTPLTRIEVVTESENNRRLFRLTIHHAMCDGWSVPLVFDMAMRIYQGESMPPPPPFQAFINHVQNLDKAQARNVWRQQFQNMEAQVFPQLPTATYQPQADGEIAHLILDLRWPSRNSTPATLIKAAWSILTAQYTSSSEALFGMTVTGRQANVPGVELMTGPTVATVPVRIQLDRNQTVEQLLQCIQEQSLDTMAVEQMGLQWIRSICAESERACQFQTLIVIQPPSRKPTQPDQLFEAGFEGTWGLGTFNPYALLLEFQLQSEGVLLRASFDSNIVARSQMQRIIDQFETVLRQLCIPGKGSKCLSTIETMSAQDLGSLWSWNASVPQPLDRCVQDIVSETASKQPGAVAISAFDGDLTYSELEMKSDWVAAKLYEFGFEPGVVVPLCFEKSQWTPVMMLGVLKAGGTFTLLTPSLPRARLAAILDAVRPKVVITSLEHRDLFGTTPTLCPGDLVLEERGVTSNSLPYRGSLSTPVAVQFTSGTTGKPKGILLGHACISTTAFRAAQQFSVGPHTRLFQFSSYLFDVSIYDTFIALTSGACLCIPSEYARENDLAASLVESRANWVFLPPSVARTIPTDSARNLQALVLGGEAVTDADVAKWADEVNTFNWYGPAECALSCQTPVKRSAWNTGSIGSNFFCNCWVVERENPSALAPIGVVGELVLQGPGLMRGYLDDEEKTAAAFIVDPPWLLRGAPGHRGRRGRLYRTGDLARYNSDGTLTYMGRKDSQVKLRGQRVELGDIEHHVLLSLVALGSTATQVVAEVITPKGTSNEMLAAFVETEQASFGAREGLRLVDHSLTVSLGHKLVDILPRHMIPAAYLAIKTIPITPNGKLDRKKLRTIGSLLELEQLTTPVSAAQAEHQRQPETNAERQLQKLWGAILGTKNQIGTEDNFLQIGGDSIAAMRLVSAARKEGLSFTVSEVFKKPRLCDLARAARPVGKAVRANVERFSLLQNKLRQDTFLHEELPRHLCSSNSVIDCFPVTSWQTACVDLARRTPPRQWSHFIFDLPAGYTRSDAVKVCGFLWDNMEILRVIFVEHQGTYYQVLTEALPPTILHYSTTGTTHDNITSRVCEDDLQHAGVLGTPFTRFSVLASHEDPPRIILRLSHAQYDSTTLLHAMRILVSFLGNETKPRLVNFPSFLQHAASNERSCRTYWSGVLRSSKVSKLKSDKRGDRTSSSSTAIAVHKTFSMPRSSTGFTPATMFTAACALFLARATGTSDVTFGRLVSGRAMLPVHVRDTIGPCVNIIPVRVTLDSEFSWQQASASVHEQHADSLPYETIGFDKIVSDCTDWPSDVKSFGCVTHYQDLGDAEAQSAGINLQIKSYKGSSALGRLMGDNVLMISARPTGGHLEVELATAGGHYTVNQLQDWINSLAAIMETEKYHSNGVTNRSLIDPASEH</sequence>
<dbReference type="OrthoDB" id="416786at2759"/>
<organism evidence="6 7">
    <name type="scientific">Pestalotiopsis fici (strain W106-1 / CGMCC3.15140)</name>
    <dbReference type="NCBI Taxonomy" id="1229662"/>
    <lineage>
        <taxon>Eukaryota</taxon>
        <taxon>Fungi</taxon>
        <taxon>Dikarya</taxon>
        <taxon>Ascomycota</taxon>
        <taxon>Pezizomycotina</taxon>
        <taxon>Sordariomycetes</taxon>
        <taxon>Xylariomycetidae</taxon>
        <taxon>Amphisphaeriales</taxon>
        <taxon>Sporocadaceae</taxon>
        <taxon>Pestalotiopsis</taxon>
    </lineage>
</organism>
<dbReference type="SUPFAM" id="SSF52777">
    <property type="entry name" value="CoA-dependent acyltransferases"/>
    <property type="match status" value="4"/>
</dbReference>
<dbReference type="PANTHER" id="PTHR45527:SF3">
    <property type="entry name" value="SIDEROPHORE SYNTHETASE (EUROFUNG)"/>
    <property type="match status" value="1"/>
</dbReference>
<dbReference type="InterPro" id="IPR001242">
    <property type="entry name" value="Condensation_dom"/>
</dbReference>
<evidence type="ECO:0000313" key="6">
    <source>
        <dbReference type="EMBL" id="ETS83888.1"/>
    </source>
</evidence>
<dbReference type="InterPro" id="IPR009081">
    <property type="entry name" value="PP-bd_ACP"/>
</dbReference>
<dbReference type="InParanoid" id="W3XCR1"/>
<evidence type="ECO:0000256" key="3">
    <source>
        <dbReference type="ARBA" id="ARBA00022598"/>
    </source>
</evidence>
<dbReference type="InterPro" id="IPR036736">
    <property type="entry name" value="ACP-like_sf"/>
</dbReference>
<dbReference type="Gene3D" id="3.30.559.30">
    <property type="entry name" value="Nonribosomal peptide synthetase, condensation domain"/>
    <property type="match status" value="2"/>
</dbReference>
<dbReference type="InterPro" id="IPR023213">
    <property type="entry name" value="CAT-like_dom_sf"/>
</dbReference>
<dbReference type="PROSITE" id="PS00455">
    <property type="entry name" value="AMP_BINDING"/>
    <property type="match status" value="2"/>
</dbReference>
<dbReference type="CDD" id="cd19545">
    <property type="entry name" value="FUM14_C_NRPS-like"/>
    <property type="match status" value="1"/>
</dbReference>
<dbReference type="SUPFAM" id="SSF56801">
    <property type="entry name" value="Acetyl-CoA synthetase-like"/>
    <property type="match status" value="2"/>
</dbReference>
<dbReference type="GO" id="GO:0043041">
    <property type="term" value="P:amino acid activation for nonribosomal peptide biosynthetic process"/>
    <property type="evidence" value="ECO:0007669"/>
    <property type="project" value="TreeGrafter"/>
</dbReference>
<dbReference type="GO" id="GO:0016874">
    <property type="term" value="F:ligase activity"/>
    <property type="evidence" value="ECO:0007669"/>
    <property type="project" value="UniProtKB-KW"/>
</dbReference>
<dbReference type="Pfam" id="PF00668">
    <property type="entry name" value="Condensation"/>
    <property type="match status" value="2"/>
</dbReference>
<feature type="domain" description="Carrier" evidence="5">
    <location>
        <begin position="561"/>
        <end position="637"/>
    </location>
</feature>
<dbReference type="Gene3D" id="3.40.50.980">
    <property type="match status" value="2"/>
</dbReference>
<dbReference type="STRING" id="1229662.W3XCR1"/>
<dbReference type="InterPro" id="IPR010071">
    <property type="entry name" value="AA_adenyl_dom"/>
</dbReference>
<keyword evidence="3" id="KW-0436">Ligase</keyword>
<dbReference type="InterPro" id="IPR006162">
    <property type="entry name" value="Ppantetheine_attach_site"/>
</dbReference>
<feature type="domain" description="Carrier" evidence="5">
    <location>
        <begin position="1633"/>
        <end position="1708"/>
    </location>
</feature>
<dbReference type="OMA" id="CTPISTI"/>
<dbReference type="SUPFAM" id="SSF47336">
    <property type="entry name" value="ACP-like"/>
    <property type="match status" value="2"/>
</dbReference>
<name>W3XCR1_PESFW</name>
<dbReference type="NCBIfam" id="TIGR01733">
    <property type="entry name" value="AA-adenyl-dom"/>
    <property type="match status" value="2"/>
</dbReference>
<dbReference type="PANTHER" id="PTHR45527">
    <property type="entry name" value="NONRIBOSOMAL PEPTIDE SYNTHETASE"/>
    <property type="match status" value="1"/>
</dbReference>
<dbReference type="GO" id="GO:0031177">
    <property type="term" value="F:phosphopantetheine binding"/>
    <property type="evidence" value="ECO:0007669"/>
    <property type="project" value="TreeGrafter"/>
</dbReference>
<dbReference type="PROSITE" id="PS50075">
    <property type="entry name" value="CARRIER"/>
    <property type="match status" value="2"/>
</dbReference>
<dbReference type="EMBL" id="KI912111">
    <property type="protein sequence ID" value="ETS83888.1"/>
    <property type="molecule type" value="Genomic_DNA"/>
</dbReference>
<evidence type="ECO:0000256" key="1">
    <source>
        <dbReference type="ARBA" id="ARBA00022450"/>
    </source>
</evidence>
<dbReference type="GO" id="GO:0044550">
    <property type="term" value="P:secondary metabolite biosynthetic process"/>
    <property type="evidence" value="ECO:0007669"/>
    <property type="project" value="TreeGrafter"/>
</dbReference>
<gene>
    <name evidence="6" type="ORF">PFICI_05764</name>
</gene>
<protein>
    <recommendedName>
        <fullName evidence="5">Carrier domain-containing protein</fullName>
    </recommendedName>
</protein>
<dbReference type="Gene3D" id="3.30.559.10">
    <property type="entry name" value="Chloramphenicol acetyltransferase-like domain"/>
    <property type="match status" value="2"/>
</dbReference>
<keyword evidence="7" id="KW-1185">Reference proteome</keyword>
<dbReference type="Gene3D" id="3.40.50.12780">
    <property type="entry name" value="N-terminal domain of ligase-like"/>
    <property type="match status" value="1"/>
</dbReference>
<keyword evidence="2" id="KW-0597">Phosphoprotein</keyword>
<dbReference type="PROSITE" id="PS00012">
    <property type="entry name" value="PHOSPHOPANTETHEINE"/>
    <property type="match status" value="2"/>
</dbReference>
<dbReference type="Pfam" id="PF00550">
    <property type="entry name" value="PP-binding"/>
    <property type="match status" value="2"/>
</dbReference>
<dbReference type="Gene3D" id="2.30.38.10">
    <property type="entry name" value="Luciferase, Domain 3"/>
    <property type="match status" value="1"/>
</dbReference>
<dbReference type="eggNOG" id="KOG1176">
    <property type="taxonomic scope" value="Eukaryota"/>
</dbReference>
<dbReference type="InterPro" id="IPR000873">
    <property type="entry name" value="AMP-dep_synth/lig_dom"/>
</dbReference>
<dbReference type="KEGG" id="pfy:PFICI_05764"/>
<comment type="similarity">
    <text evidence="4">Belongs to the NRP synthetase family.</text>
</comment>
<dbReference type="FunFam" id="3.30.559.30:FF:000003">
    <property type="entry name" value="Nonribosomal peptide synthase SidD"/>
    <property type="match status" value="1"/>
</dbReference>
<dbReference type="CDD" id="cd05918">
    <property type="entry name" value="A_NRPS_SidN3_like"/>
    <property type="match status" value="2"/>
</dbReference>
<dbReference type="HOGENOM" id="CLU_000022_60_2_1"/>
<dbReference type="Proteomes" id="UP000030651">
    <property type="component" value="Unassembled WGS sequence"/>
</dbReference>
<dbReference type="GeneID" id="19270777"/>
<dbReference type="eggNOG" id="KOG1178">
    <property type="taxonomic scope" value="Eukaryota"/>
</dbReference>
<dbReference type="InterPro" id="IPR020845">
    <property type="entry name" value="AMP-binding_CS"/>
</dbReference>
<dbReference type="InterPro" id="IPR045851">
    <property type="entry name" value="AMP-bd_C_sf"/>
</dbReference>
<dbReference type="GO" id="GO:0005737">
    <property type="term" value="C:cytoplasm"/>
    <property type="evidence" value="ECO:0007669"/>
    <property type="project" value="TreeGrafter"/>
</dbReference>
<dbReference type="FunFam" id="1.10.1200.10:FF:000005">
    <property type="entry name" value="Nonribosomal peptide synthetase 1"/>
    <property type="match status" value="2"/>
</dbReference>
<dbReference type="FunFam" id="3.30.300.30:FF:000015">
    <property type="entry name" value="Nonribosomal peptide synthase SidD"/>
    <property type="match status" value="2"/>
</dbReference>
<evidence type="ECO:0000256" key="4">
    <source>
        <dbReference type="ARBA" id="ARBA00029454"/>
    </source>
</evidence>
<reference evidence="7" key="1">
    <citation type="journal article" date="2015" name="BMC Genomics">
        <title>Genomic and transcriptomic analysis of the endophytic fungus Pestalotiopsis fici reveals its lifestyle and high potential for synthesis of natural products.</title>
        <authorList>
            <person name="Wang X."/>
            <person name="Zhang X."/>
            <person name="Liu L."/>
            <person name="Xiang M."/>
            <person name="Wang W."/>
            <person name="Sun X."/>
            <person name="Che Y."/>
            <person name="Guo L."/>
            <person name="Liu G."/>
            <person name="Guo L."/>
            <person name="Wang C."/>
            <person name="Yin W.B."/>
            <person name="Stadler M."/>
            <person name="Zhang X."/>
            <person name="Liu X."/>
        </authorList>
    </citation>
    <scope>NUCLEOTIDE SEQUENCE [LARGE SCALE GENOMIC DNA]</scope>
    <source>
        <strain evidence="7">W106-1 / CGMCC3.15140</strain>
    </source>
</reference>